<reference evidence="3 4" key="2">
    <citation type="journal article" date="2019" name="G3 (Bethesda)">
        <title>Hybrid Assembly of the Genome of the Entomopathogenic Nematode Steinernema carpocapsae Identifies the X-Chromosome.</title>
        <authorList>
            <person name="Serra L."/>
            <person name="Macchietto M."/>
            <person name="Macias-Munoz A."/>
            <person name="McGill C.J."/>
            <person name="Rodriguez I.M."/>
            <person name="Rodriguez B."/>
            <person name="Murad R."/>
            <person name="Mortazavi A."/>
        </authorList>
    </citation>
    <scope>NUCLEOTIDE SEQUENCE [LARGE SCALE GENOMIC DNA]</scope>
    <source>
        <strain evidence="3 4">ALL</strain>
    </source>
</reference>
<feature type="compositionally biased region" description="Low complexity" evidence="1">
    <location>
        <begin position="196"/>
        <end position="207"/>
    </location>
</feature>
<proteinExistence type="predicted"/>
<keyword evidence="2" id="KW-0732">Signal</keyword>
<reference evidence="3 4" key="1">
    <citation type="journal article" date="2015" name="Genome Biol.">
        <title>Comparative genomics of Steinernema reveals deeply conserved gene regulatory networks.</title>
        <authorList>
            <person name="Dillman A.R."/>
            <person name="Macchietto M."/>
            <person name="Porter C.F."/>
            <person name="Rogers A."/>
            <person name="Williams B."/>
            <person name="Antoshechkin I."/>
            <person name="Lee M.M."/>
            <person name="Goodwin Z."/>
            <person name="Lu X."/>
            <person name="Lewis E.E."/>
            <person name="Goodrich-Blair H."/>
            <person name="Stock S.P."/>
            <person name="Adams B.J."/>
            <person name="Sternberg P.W."/>
            <person name="Mortazavi A."/>
        </authorList>
    </citation>
    <scope>NUCLEOTIDE SEQUENCE [LARGE SCALE GENOMIC DNA]</scope>
    <source>
        <strain evidence="3 4">ALL</strain>
    </source>
</reference>
<evidence type="ECO:0000256" key="2">
    <source>
        <dbReference type="SAM" id="SignalP"/>
    </source>
</evidence>
<comment type="caution">
    <text evidence="3">The sequence shown here is derived from an EMBL/GenBank/DDBJ whole genome shotgun (WGS) entry which is preliminary data.</text>
</comment>
<sequence length="342" mass="37664">MGSYFNVVLLVFLVSGSVLAQNFNGLSRQFPPNPGQVAVRPAMVNPNLAQRVPPPRPGVQRSFVVVQNLKPFFKRGGESRQKVAFPISTEVLVSQDREERASTVISGDTSAEIPNRNGNVIGADFPRPNTNFRPPPNVIPNRSITNRGLPPPPNGQFVPNRPPFPPQTPPQMRNIPPQGQQQFNQQRPQQFPPQMPRNQSPRNNGGLPFPPPLPNMGMRPPPVNRNFVPNGPLNNRPVNPNFNQGPLQNVQGPVQAPQQQFNRPPAQQLRGPPPNLIEINNNAINPGPQAPPPQRPPPPQNRGPPGASPPGFLPPNDNVINMLNNADDFFQVANRLNLRRNF</sequence>
<keyword evidence="4" id="KW-1185">Reference proteome</keyword>
<feature type="compositionally biased region" description="Polar residues" evidence="1">
    <location>
        <begin position="236"/>
        <end position="262"/>
    </location>
</feature>
<protein>
    <submittedName>
        <fullName evidence="3">Uncharacterized protein</fullName>
    </submittedName>
</protein>
<organism evidence="3 4">
    <name type="scientific">Steinernema carpocapsae</name>
    <name type="common">Entomopathogenic nematode</name>
    <dbReference type="NCBI Taxonomy" id="34508"/>
    <lineage>
        <taxon>Eukaryota</taxon>
        <taxon>Metazoa</taxon>
        <taxon>Ecdysozoa</taxon>
        <taxon>Nematoda</taxon>
        <taxon>Chromadorea</taxon>
        <taxon>Rhabditida</taxon>
        <taxon>Tylenchina</taxon>
        <taxon>Panagrolaimomorpha</taxon>
        <taxon>Strongyloidoidea</taxon>
        <taxon>Steinernematidae</taxon>
        <taxon>Steinernema</taxon>
    </lineage>
</organism>
<evidence type="ECO:0000313" key="4">
    <source>
        <dbReference type="Proteomes" id="UP000298663"/>
    </source>
</evidence>
<feature type="compositionally biased region" description="Low complexity" evidence="1">
    <location>
        <begin position="176"/>
        <end position="189"/>
    </location>
</feature>
<dbReference type="EMBL" id="AZBU02000002">
    <property type="protein sequence ID" value="TKR96142.1"/>
    <property type="molecule type" value="Genomic_DNA"/>
</dbReference>
<dbReference type="AlphaFoldDB" id="A0A4U5PHN8"/>
<feature type="chain" id="PRO_5020367540" evidence="2">
    <location>
        <begin position="21"/>
        <end position="342"/>
    </location>
</feature>
<dbReference type="STRING" id="34508.A0A4U5PHN8"/>
<feature type="region of interest" description="Disordered" evidence="1">
    <location>
        <begin position="103"/>
        <end position="316"/>
    </location>
</feature>
<accession>A0A4U5PHN8</accession>
<feature type="signal peptide" evidence="2">
    <location>
        <begin position="1"/>
        <end position="20"/>
    </location>
</feature>
<feature type="compositionally biased region" description="Pro residues" evidence="1">
    <location>
        <begin position="149"/>
        <end position="169"/>
    </location>
</feature>
<dbReference type="Proteomes" id="UP000298663">
    <property type="component" value="Unassembled WGS sequence"/>
</dbReference>
<name>A0A4U5PHN8_STECR</name>
<feature type="compositionally biased region" description="Pro residues" evidence="1">
    <location>
        <begin position="288"/>
        <end position="313"/>
    </location>
</feature>
<evidence type="ECO:0000313" key="3">
    <source>
        <dbReference type="EMBL" id="TKR96142.1"/>
    </source>
</evidence>
<dbReference type="OrthoDB" id="10685839at2759"/>
<feature type="compositionally biased region" description="Pro residues" evidence="1">
    <location>
        <begin position="208"/>
        <end position="223"/>
    </location>
</feature>
<evidence type="ECO:0000256" key="1">
    <source>
        <dbReference type="SAM" id="MobiDB-lite"/>
    </source>
</evidence>
<gene>
    <name evidence="3" type="ORF">L596_010204</name>
</gene>